<dbReference type="EC" id="6.3.1.10" evidence="10"/>
<feature type="transmembrane region" description="Helical" evidence="9">
    <location>
        <begin position="284"/>
        <end position="303"/>
    </location>
</feature>
<evidence type="ECO:0000313" key="10">
    <source>
        <dbReference type="EMBL" id="VAW86393.1"/>
    </source>
</evidence>
<accession>A0A3B0ZDX3</accession>
<gene>
    <name evidence="10" type="ORF">MNBD_GAMMA16-2230</name>
</gene>
<comment type="similarity">
    <text evidence="3">Belongs to the CobD/CbiB family.</text>
</comment>
<comment type="subcellular location">
    <subcellularLocation>
        <location evidence="1">Cell membrane</location>
        <topology evidence="1">Multi-pass membrane protein</topology>
    </subcellularLocation>
</comment>
<evidence type="ECO:0000256" key="9">
    <source>
        <dbReference type="SAM" id="Phobius"/>
    </source>
</evidence>
<dbReference type="AlphaFoldDB" id="A0A3B0ZDX3"/>
<reference evidence="10" key="1">
    <citation type="submission" date="2018-06" db="EMBL/GenBank/DDBJ databases">
        <authorList>
            <person name="Zhirakovskaya E."/>
        </authorList>
    </citation>
    <scope>NUCLEOTIDE SEQUENCE</scope>
</reference>
<dbReference type="GO" id="GO:0009236">
    <property type="term" value="P:cobalamin biosynthetic process"/>
    <property type="evidence" value="ECO:0007669"/>
    <property type="project" value="UniProtKB-UniPathway"/>
</dbReference>
<keyword evidence="5" id="KW-0169">Cobalamin biosynthesis</keyword>
<sequence>MTALIVLLALLLDQLLGEVKRWHPLVGFGCLVTWVEQHFRRSNNTKLPARLRGVLAVTLLLTPPIMITIFLEQFAVLDYIIAVVLLYLAIGGRSLAQHAMQVYDALQENNLATARHKTSLLVSRDTRTLDEAQLAKATVESVLENGCDAVFGALFWFIIAGVPGVVLYRLVNTLDAMWGYRNDRYLYFGWAAARLDDILNFIPARLTALTYAVVGEFQNAIYCWRHQGYSWKSPNAGPVMAAGAGALAVQLGGTASYHGKQQQRPQLGLHHPPQAHDIQRAVNLVQRGIVLWLVVIIIGAMIISGV</sequence>
<evidence type="ECO:0000256" key="8">
    <source>
        <dbReference type="ARBA" id="ARBA00023136"/>
    </source>
</evidence>
<keyword evidence="6 9" id="KW-0812">Transmembrane</keyword>
<name>A0A3B0ZDX3_9ZZZZ</name>
<evidence type="ECO:0000256" key="2">
    <source>
        <dbReference type="ARBA" id="ARBA00004953"/>
    </source>
</evidence>
<dbReference type="GO" id="GO:0048472">
    <property type="term" value="F:threonine-phosphate decarboxylase activity"/>
    <property type="evidence" value="ECO:0007669"/>
    <property type="project" value="InterPro"/>
</dbReference>
<dbReference type="GO" id="GO:0005886">
    <property type="term" value="C:plasma membrane"/>
    <property type="evidence" value="ECO:0007669"/>
    <property type="project" value="UniProtKB-SubCell"/>
</dbReference>
<dbReference type="PANTHER" id="PTHR34308">
    <property type="entry name" value="COBALAMIN BIOSYNTHESIS PROTEIN CBIB"/>
    <property type="match status" value="1"/>
</dbReference>
<evidence type="ECO:0000256" key="1">
    <source>
        <dbReference type="ARBA" id="ARBA00004651"/>
    </source>
</evidence>
<comment type="pathway">
    <text evidence="2">Cofactor biosynthesis; adenosylcobalamin biosynthesis.</text>
</comment>
<dbReference type="Pfam" id="PF03186">
    <property type="entry name" value="CobD_Cbib"/>
    <property type="match status" value="1"/>
</dbReference>
<dbReference type="GO" id="GO:0043757">
    <property type="term" value="F:adenosylcobinamide-phosphate synthase activity"/>
    <property type="evidence" value="ECO:0007669"/>
    <property type="project" value="UniProtKB-EC"/>
</dbReference>
<keyword evidence="7 9" id="KW-1133">Transmembrane helix</keyword>
<protein>
    <submittedName>
        <fullName evidence="10">Adenosylcobinamide-phosphate synthase</fullName>
        <ecNumber evidence="10">6.3.1.10</ecNumber>
    </submittedName>
</protein>
<dbReference type="InterPro" id="IPR004485">
    <property type="entry name" value="Cobalamin_biosynth_CobD/CbiB"/>
</dbReference>
<dbReference type="UniPathway" id="UPA00148"/>
<dbReference type="NCBIfam" id="TIGR00380">
    <property type="entry name" value="cobal_cbiB"/>
    <property type="match status" value="1"/>
</dbReference>
<keyword evidence="4" id="KW-1003">Cell membrane</keyword>
<dbReference type="EMBL" id="UOFO01000094">
    <property type="protein sequence ID" value="VAW86393.1"/>
    <property type="molecule type" value="Genomic_DNA"/>
</dbReference>
<evidence type="ECO:0000256" key="5">
    <source>
        <dbReference type="ARBA" id="ARBA00022573"/>
    </source>
</evidence>
<evidence type="ECO:0000256" key="6">
    <source>
        <dbReference type="ARBA" id="ARBA00022692"/>
    </source>
</evidence>
<keyword evidence="10" id="KW-0436">Ligase</keyword>
<feature type="transmembrane region" description="Helical" evidence="9">
    <location>
        <begin position="51"/>
        <end position="71"/>
    </location>
</feature>
<evidence type="ECO:0000256" key="4">
    <source>
        <dbReference type="ARBA" id="ARBA00022475"/>
    </source>
</evidence>
<keyword evidence="8 9" id="KW-0472">Membrane</keyword>
<feature type="transmembrane region" description="Helical" evidence="9">
    <location>
        <begin position="149"/>
        <end position="171"/>
    </location>
</feature>
<proteinExistence type="inferred from homology"/>
<dbReference type="HAMAP" id="MF_00024">
    <property type="entry name" value="CobD_CbiB"/>
    <property type="match status" value="1"/>
</dbReference>
<feature type="transmembrane region" description="Helical" evidence="9">
    <location>
        <begin position="76"/>
        <end position="96"/>
    </location>
</feature>
<organism evidence="10">
    <name type="scientific">hydrothermal vent metagenome</name>
    <dbReference type="NCBI Taxonomy" id="652676"/>
    <lineage>
        <taxon>unclassified sequences</taxon>
        <taxon>metagenomes</taxon>
        <taxon>ecological metagenomes</taxon>
    </lineage>
</organism>
<evidence type="ECO:0000256" key="7">
    <source>
        <dbReference type="ARBA" id="ARBA00022989"/>
    </source>
</evidence>
<evidence type="ECO:0000256" key="3">
    <source>
        <dbReference type="ARBA" id="ARBA00006263"/>
    </source>
</evidence>
<dbReference type="PANTHER" id="PTHR34308:SF1">
    <property type="entry name" value="COBALAMIN BIOSYNTHESIS PROTEIN CBIB"/>
    <property type="match status" value="1"/>
</dbReference>